<dbReference type="EMBL" id="CP045891">
    <property type="protein sequence ID" value="QQP57198.1"/>
    <property type="molecule type" value="Genomic_DNA"/>
</dbReference>
<proteinExistence type="predicted"/>
<keyword evidence="3" id="KW-1185">Reference proteome</keyword>
<accession>A0A7T8QW37</accession>
<gene>
    <name evidence="2" type="ORF">FKW44_002110</name>
</gene>
<feature type="region of interest" description="Disordered" evidence="1">
    <location>
        <begin position="39"/>
        <end position="58"/>
    </location>
</feature>
<evidence type="ECO:0000313" key="3">
    <source>
        <dbReference type="Proteomes" id="UP000595437"/>
    </source>
</evidence>
<organism evidence="2 3">
    <name type="scientific">Caligus rogercresseyi</name>
    <name type="common">Sea louse</name>
    <dbReference type="NCBI Taxonomy" id="217165"/>
    <lineage>
        <taxon>Eukaryota</taxon>
        <taxon>Metazoa</taxon>
        <taxon>Ecdysozoa</taxon>
        <taxon>Arthropoda</taxon>
        <taxon>Crustacea</taxon>
        <taxon>Multicrustacea</taxon>
        <taxon>Hexanauplia</taxon>
        <taxon>Copepoda</taxon>
        <taxon>Siphonostomatoida</taxon>
        <taxon>Caligidae</taxon>
        <taxon>Caligus</taxon>
    </lineage>
</organism>
<evidence type="ECO:0000256" key="1">
    <source>
        <dbReference type="SAM" id="MobiDB-lite"/>
    </source>
</evidence>
<dbReference type="AlphaFoldDB" id="A0A7T8QW37"/>
<dbReference type="Proteomes" id="UP000595437">
    <property type="component" value="Chromosome 2"/>
</dbReference>
<feature type="compositionally biased region" description="Polar residues" evidence="1">
    <location>
        <begin position="44"/>
        <end position="58"/>
    </location>
</feature>
<name>A0A7T8QW37_CALRO</name>
<protein>
    <submittedName>
        <fullName evidence="2">Uncharacterized protein</fullName>
    </submittedName>
</protein>
<sequence length="58" mass="6647">MDLDDECRTVTLIVDSLQAYYRSQQNLTVDSVNFVQGNRDPTRPLTSSALHSQTWQMT</sequence>
<dbReference type="OrthoDB" id="6627168at2759"/>
<evidence type="ECO:0000313" key="2">
    <source>
        <dbReference type="EMBL" id="QQP57198.1"/>
    </source>
</evidence>
<reference evidence="3" key="1">
    <citation type="submission" date="2021-01" db="EMBL/GenBank/DDBJ databases">
        <title>Caligus Genome Assembly.</title>
        <authorList>
            <person name="Gallardo-Escarate C."/>
        </authorList>
    </citation>
    <scope>NUCLEOTIDE SEQUENCE [LARGE SCALE GENOMIC DNA]</scope>
</reference>